<gene>
    <name evidence="1" type="ORF">DN745_00400</name>
</gene>
<name>A0A2Z4FG38_9DELT</name>
<dbReference type="EMBL" id="CP030032">
    <property type="protein sequence ID" value="AWV87867.1"/>
    <property type="molecule type" value="Genomic_DNA"/>
</dbReference>
<protein>
    <submittedName>
        <fullName evidence="1">Uncharacterized protein</fullName>
    </submittedName>
</protein>
<organism evidence="1 2">
    <name type="scientific">Bradymonas sediminis</name>
    <dbReference type="NCBI Taxonomy" id="1548548"/>
    <lineage>
        <taxon>Bacteria</taxon>
        <taxon>Deltaproteobacteria</taxon>
        <taxon>Bradymonadales</taxon>
        <taxon>Bradymonadaceae</taxon>
        <taxon>Bradymonas</taxon>
    </lineage>
</organism>
<sequence length="164" mass="18923">MAEKYDELPQCGIISKYAFEDPDAWRAAMQRRREQLLDAMLRILADDFNDVFEVGARLNRLFAPFNVYGAHGDVQNHLVVLPSFDGQSNQQGILNFQLQNRILDFRNPIDYRSLKRVDDVWWFADEALPPSYDVAELHKEAAADCLGIVWWGNQSEIEHTPVGR</sequence>
<dbReference type="Proteomes" id="UP000249799">
    <property type="component" value="Chromosome"/>
</dbReference>
<dbReference type="RefSeq" id="WP_111331103.1">
    <property type="nucleotide sequence ID" value="NZ_CP030032.1"/>
</dbReference>
<proteinExistence type="predicted"/>
<dbReference type="KEGG" id="bsed:DN745_00400"/>
<keyword evidence="2" id="KW-1185">Reference proteome</keyword>
<dbReference type="AlphaFoldDB" id="A0A2Z4FG38"/>
<evidence type="ECO:0000313" key="2">
    <source>
        <dbReference type="Proteomes" id="UP000249799"/>
    </source>
</evidence>
<evidence type="ECO:0000313" key="1">
    <source>
        <dbReference type="EMBL" id="AWV87867.1"/>
    </source>
</evidence>
<reference evidence="1 2" key="1">
    <citation type="submission" date="2018-06" db="EMBL/GenBank/DDBJ databases">
        <title>Lujinxingia sediminis gen. nov. sp. nov., a new facultative anaerobic member of the class Deltaproteobacteria, and proposal of Lujinxingaceae fam. nov.</title>
        <authorList>
            <person name="Guo L.-Y."/>
            <person name="Li C.-M."/>
            <person name="Wang S."/>
            <person name="Du Z.-J."/>
        </authorList>
    </citation>
    <scope>NUCLEOTIDE SEQUENCE [LARGE SCALE GENOMIC DNA]</scope>
    <source>
        <strain evidence="1 2">FA350</strain>
    </source>
</reference>
<accession>A0A2Z4FG38</accession>